<evidence type="ECO:0000259" key="2">
    <source>
        <dbReference type="Pfam" id="PF00078"/>
    </source>
</evidence>
<evidence type="ECO:0000256" key="1">
    <source>
        <dbReference type="SAM" id="MobiDB-lite"/>
    </source>
</evidence>
<keyword evidence="3" id="KW-1185">Reference proteome</keyword>
<dbReference type="InterPro" id="IPR000477">
    <property type="entry name" value="RT_dom"/>
</dbReference>
<dbReference type="RefSeq" id="XP_009766515.1">
    <property type="nucleotide sequence ID" value="XM_009768213.1"/>
</dbReference>
<name>A0A1U7VX34_NICSY</name>
<organism evidence="3 4">
    <name type="scientific">Nicotiana sylvestris</name>
    <name type="common">Wood tobacco</name>
    <name type="synonym">South American tobacco</name>
    <dbReference type="NCBI Taxonomy" id="4096"/>
    <lineage>
        <taxon>Eukaryota</taxon>
        <taxon>Viridiplantae</taxon>
        <taxon>Streptophyta</taxon>
        <taxon>Embryophyta</taxon>
        <taxon>Tracheophyta</taxon>
        <taxon>Spermatophyta</taxon>
        <taxon>Magnoliopsida</taxon>
        <taxon>eudicotyledons</taxon>
        <taxon>Gunneridae</taxon>
        <taxon>Pentapetalae</taxon>
        <taxon>asterids</taxon>
        <taxon>lamiids</taxon>
        <taxon>Solanales</taxon>
        <taxon>Solanaceae</taxon>
        <taxon>Nicotianoideae</taxon>
        <taxon>Nicotianeae</taxon>
        <taxon>Nicotiana</taxon>
    </lineage>
</organism>
<protein>
    <submittedName>
        <fullName evidence="4">Uncharacterized protein LOC104217884</fullName>
    </submittedName>
</protein>
<reference evidence="4" key="2">
    <citation type="submission" date="2025-08" db="UniProtKB">
        <authorList>
            <consortium name="RefSeq"/>
        </authorList>
    </citation>
    <scope>IDENTIFICATION</scope>
    <source>
        <tissue evidence="4">Leaf</tissue>
    </source>
</reference>
<evidence type="ECO:0000313" key="3">
    <source>
        <dbReference type="Proteomes" id="UP000189701"/>
    </source>
</evidence>
<reference evidence="3" key="1">
    <citation type="journal article" date="2013" name="Genome Biol.">
        <title>Reference genomes and transcriptomes of Nicotiana sylvestris and Nicotiana tomentosiformis.</title>
        <authorList>
            <person name="Sierro N."/>
            <person name="Battey J.N."/>
            <person name="Ouadi S."/>
            <person name="Bovet L."/>
            <person name="Goepfert S."/>
            <person name="Bakaher N."/>
            <person name="Peitsch M.C."/>
            <person name="Ivanov N.V."/>
        </authorList>
    </citation>
    <scope>NUCLEOTIDE SEQUENCE [LARGE SCALE GENOMIC DNA]</scope>
</reference>
<dbReference type="AlphaFoldDB" id="A0A1U7VX34"/>
<dbReference type="SUPFAM" id="SSF56672">
    <property type="entry name" value="DNA/RNA polymerases"/>
    <property type="match status" value="1"/>
</dbReference>
<dbReference type="PANTHER" id="PTHR19446">
    <property type="entry name" value="REVERSE TRANSCRIPTASES"/>
    <property type="match status" value="1"/>
</dbReference>
<dbReference type="Pfam" id="PF00078">
    <property type="entry name" value="RVT_1"/>
    <property type="match status" value="1"/>
</dbReference>
<proteinExistence type="predicted"/>
<feature type="compositionally biased region" description="Polar residues" evidence="1">
    <location>
        <begin position="387"/>
        <end position="404"/>
    </location>
</feature>
<gene>
    <name evidence="4" type="primary">LOC104217884</name>
</gene>
<dbReference type="eggNOG" id="KOG1075">
    <property type="taxonomic scope" value="Eukaryota"/>
</dbReference>
<evidence type="ECO:0000313" key="4">
    <source>
        <dbReference type="RefSeq" id="XP_009766515.1"/>
    </source>
</evidence>
<dbReference type="CDD" id="cd01650">
    <property type="entry name" value="RT_nLTR_like"/>
    <property type="match status" value="1"/>
</dbReference>
<dbReference type="Proteomes" id="UP000189701">
    <property type="component" value="Unplaced"/>
</dbReference>
<feature type="region of interest" description="Disordered" evidence="1">
    <location>
        <begin position="387"/>
        <end position="416"/>
    </location>
</feature>
<dbReference type="InterPro" id="IPR043502">
    <property type="entry name" value="DNA/RNA_pol_sf"/>
</dbReference>
<sequence>MRKMCRDKATGPDEIPVEFWKSAGRAGLEWLIRIFNVIFKTKKMPEEWRWSTMVLLYKNKSDIQNCNNYRGIKLLCHTMKVWEWVVEARVRMCVSISENQFGLMPGHSTTEAIHLVRILVEQYRERKNDLHMVFIDLEKAYDKILREVLWRCLEVSGIPVAYIRVIKDMYDDAKTRVSTLSPFLFSLAMDVLSRHIQREVLWCMLFADDIVLIDETRSRVNASDGNHNADVEVKLDAQVIPKRASFKYLGSIIQGNREIDEDVAHCIGAGWMNQELPPAENESSRDKAIEMDVRLGAPKIAQNGEHMTENREGAFFIHYAQHFRTCNPISAPALPLLWKNTRFCRFHLFHQIPHLQPSVAPAASQMRSRSSLLRPAPLLQSPLRTSSIAPTVTNPQVRKQQKQQMFCCKTPSPASR</sequence>
<accession>A0A1U7VX34</accession>
<feature type="domain" description="Reverse transcriptase" evidence="2">
    <location>
        <begin position="60"/>
        <end position="219"/>
    </location>
</feature>